<feature type="active site" description="Proton donor" evidence="4">
    <location>
        <position position="319"/>
    </location>
</feature>
<keyword evidence="7" id="KW-1185">Reference proteome</keyword>
<keyword evidence="2" id="KW-0058">Aromatic hydrocarbons catabolism</keyword>
<dbReference type="GO" id="GO:0004301">
    <property type="term" value="F:epoxide hydrolase activity"/>
    <property type="evidence" value="ECO:0007669"/>
    <property type="project" value="TreeGrafter"/>
</dbReference>
<dbReference type="OrthoDB" id="7130006at2759"/>
<evidence type="ECO:0000256" key="3">
    <source>
        <dbReference type="ARBA" id="ARBA00022801"/>
    </source>
</evidence>
<evidence type="ECO:0000256" key="4">
    <source>
        <dbReference type="PIRSR" id="PIRSR001112-1"/>
    </source>
</evidence>
<dbReference type="InterPro" id="IPR016292">
    <property type="entry name" value="Epoxide_hydrolase"/>
</dbReference>
<evidence type="ECO:0000256" key="2">
    <source>
        <dbReference type="ARBA" id="ARBA00022797"/>
    </source>
</evidence>
<reference evidence="6" key="1">
    <citation type="submission" date="2016-03" db="EMBL/GenBank/DDBJ databases">
        <title>Draft genome sequence of Rosellinia necatrix.</title>
        <authorList>
            <person name="Kanematsu S."/>
        </authorList>
    </citation>
    <scope>NUCLEOTIDE SEQUENCE [LARGE SCALE GENOMIC DNA]</scope>
    <source>
        <strain evidence="6">W97</strain>
    </source>
</reference>
<dbReference type="PANTHER" id="PTHR21661">
    <property type="entry name" value="EPOXIDE HYDROLASE 1-RELATED"/>
    <property type="match status" value="1"/>
</dbReference>
<dbReference type="PRINTS" id="PR00412">
    <property type="entry name" value="EPOXHYDRLASE"/>
</dbReference>
<feature type="domain" description="Epoxide hydrolase N-terminal" evidence="5">
    <location>
        <begin position="5"/>
        <end position="114"/>
    </location>
</feature>
<gene>
    <name evidence="6" type="ORF">SAMD00023353_8800220</name>
</gene>
<accession>A0A1W2TV86</accession>
<dbReference type="GO" id="GO:0097176">
    <property type="term" value="P:epoxide metabolic process"/>
    <property type="evidence" value="ECO:0007669"/>
    <property type="project" value="TreeGrafter"/>
</dbReference>
<sequence length="415" mass="46150">MADEIRPYTIHVPDADLEDLRERLRRTRFPDELEGAGADMGTPLAEVKRLAAHWAGAYDWRQAEATLNALPQFTTTLGAEGFEAREVHFVHARSPRADATPLLFVHGWPGSFLEATKILGPLTDPGDAAAPAFHVVAPSLPGYGFSEGPRARGFGLDQHAEVLHRLMLRLGYDEYATQGGDWGCLITRAMGRRYAPRHLKVQHLNLDHYPRPSLRRNPLTFLRTMLAALVTGFSERDRKGFERTKWFREEGSGYFSIQSTRPQTIGYGLTDSPAALLGWIYEKLTDWTDAYPWTADEVCTWISIYWFSTAGPRAAVQLYYEMAHAKKNAERPGSDADDLMAWQDVQVGLGHFPRDVLLLPPAWAHVLGRVVYEKDHESGGHFAAWENPGGIVGDLRAMFGEGGGARGAVKVKGVS</sequence>
<proteinExistence type="inferred from homology"/>
<dbReference type="EMBL" id="DF977533">
    <property type="protein sequence ID" value="GAP92548.1"/>
    <property type="molecule type" value="Genomic_DNA"/>
</dbReference>
<dbReference type="AlphaFoldDB" id="A0A1W2TV86"/>
<dbReference type="InterPro" id="IPR010497">
    <property type="entry name" value="Epoxide_hydro_N"/>
</dbReference>
<dbReference type="PANTHER" id="PTHR21661:SF35">
    <property type="entry name" value="EPOXIDE HYDROLASE"/>
    <property type="match status" value="1"/>
</dbReference>
<evidence type="ECO:0000313" key="6">
    <source>
        <dbReference type="EMBL" id="GAP92548.1"/>
    </source>
</evidence>
<evidence type="ECO:0000313" key="7">
    <source>
        <dbReference type="Proteomes" id="UP000054516"/>
    </source>
</evidence>
<dbReference type="STRING" id="77044.A0A1W2TV86"/>
<feature type="active site" description="Proton acceptor" evidence="4">
    <location>
        <position position="381"/>
    </location>
</feature>
<dbReference type="Pfam" id="PF06441">
    <property type="entry name" value="EHN"/>
    <property type="match status" value="1"/>
</dbReference>
<dbReference type="Gene3D" id="3.40.50.1820">
    <property type="entry name" value="alpha/beta hydrolase"/>
    <property type="match status" value="1"/>
</dbReference>
<dbReference type="Proteomes" id="UP000054516">
    <property type="component" value="Unassembled WGS sequence"/>
</dbReference>
<protein>
    <submittedName>
        <fullName evidence="6">Putative microsomal epoxide hydrolase</fullName>
    </submittedName>
</protein>
<evidence type="ECO:0000259" key="5">
    <source>
        <dbReference type="Pfam" id="PF06441"/>
    </source>
</evidence>
<dbReference type="OMA" id="WVKQKYH"/>
<comment type="similarity">
    <text evidence="1">Belongs to the peptidase S33 family.</text>
</comment>
<evidence type="ECO:0000256" key="1">
    <source>
        <dbReference type="ARBA" id="ARBA00010088"/>
    </source>
</evidence>
<dbReference type="SUPFAM" id="SSF53474">
    <property type="entry name" value="alpha/beta-Hydrolases"/>
    <property type="match status" value="1"/>
</dbReference>
<feature type="active site" description="Nucleophile" evidence="4">
    <location>
        <position position="181"/>
    </location>
</feature>
<dbReference type="InterPro" id="IPR000639">
    <property type="entry name" value="Epox_hydrolase-like"/>
</dbReference>
<dbReference type="PIRSF" id="PIRSF001112">
    <property type="entry name" value="Epoxide_hydrolase"/>
    <property type="match status" value="1"/>
</dbReference>
<dbReference type="InterPro" id="IPR029058">
    <property type="entry name" value="AB_hydrolase_fold"/>
</dbReference>
<name>A0A1W2TV86_ROSNE</name>
<organism evidence="6">
    <name type="scientific">Rosellinia necatrix</name>
    <name type="common">White root-rot fungus</name>
    <dbReference type="NCBI Taxonomy" id="77044"/>
    <lineage>
        <taxon>Eukaryota</taxon>
        <taxon>Fungi</taxon>
        <taxon>Dikarya</taxon>
        <taxon>Ascomycota</taxon>
        <taxon>Pezizomycotina</taxon>
        <taxon>Sordariomycetes</taxon>
        <taxon>Xylariomycetidae</taxon>
        <taxon>Xylariales</taxon>
        <taxon>Xylariaceae</taxon>
        <taxon>Rosellinia</taxon>
    </lineage>
</organism>
<keyword evidence="3 6" id="KW-0378">Hydrolase</keyword>